<evidence type="ECO:0000313" key="3">
    <source>
        <dbReference type="Proteomes" id="UP000037122"/>
    </source>
</evidence>
<dbReference type="Proteomes" id="UP000037122">
    <property type="component" value="Unassembled WGS sequence"/>
</dbReference>
<name>A0A0L0P503_CANAR</name>
<accession>A0A0L0P503</accession>
<dbReference type="GO" id="GO:0055088">
    <property type="term" value="P:lipid homeostasis"/>
    <property type="evidence" value="ECO:0007669"/>
    <property type="project" value="TreeGrafter"/>
</dbReference>
<dbReference type="Pfam" id="PF00561">
    <property type="entry name" value="Abhydrolase_1"/>
    <property type="match status" value="1"/>
</dbReference>
<dbReference type="VEuPathDB" id="FungiDB:B9J08_003289"/>
<protein>
    <recommendedName>
        <fullName evidence="1">AB hydrolase-1 domain-containing protein</fullName>
    </recommendedName>
</protein>
<dbReference type="VEuPathDB" id="FungiDB:QG37_01977"/>
<dbReference type="SUPFAM" id="SSF53474">
    <property type="entry name" value="alpha/beta-Hydrolases"/>
    <property type="match status" value="1"/>
</dbReference>
<reference evidence="3" key="1">
    <citation type="journal article" date="2015" name="BMC Genomics">
        <title>Draft genome of a commonly misdiagnosed multidrug resistant pathogen Candida auris.</title>
        <authorList>
            <person name="Chatterjee S."/>
            <person name="Alampalli S.V."/>
            <person name="Nageshan R.K."/>
            <person name="Chettiar S.T."/>
            <person name="Joshi S."/>
            <person name="Tatu U.S."/>
        </authorList>
    </citation>
    <scope>NUCLEOTIDE SEQUENCE [LARGE SCALE GENOMIC DNA]</scope>
    <source>
        <strain evidence="3">6684</strain>
    </source>
</reference>
<gene>
    <name evidence="2" type="ORF">QG37_01977</name>
</gene>
<organism evidence="2 3">
    <name type="scientific">Candidozyma auris</name>
    <name type="common">Yeast</name>
    <name type="synonym">Candida auris</name>
    <dbReference type="NCBI Taxonomy" id="498019"/>
    <lineage>
        <taxon>Eukaryota</taxon>
        <taxon>Fungi</taxon>
        <taxon>Dikarya</taxon>
        <taxon>Ascomycota</taxon>
        <taxon>Saccharomycotina</taxon>
        <taxon>Pichiomycetes</taxon>
        <taxon>Metschnikowiaceae</taxon>
        <taxon>Candidozyma</taxon>
    </lineage>
</organism>
<dbReference type="EMBL" id="LGST01000016">
    <property type="protein sequence ID" value="KNE01101.1"/>
    <property type="molecule type" value="Genomic_DNA"/>
</dbReference>
<sequence length="459" mass="52738">MSETLSESRTKKVSEFDDGRRRPVYSWKKSFSDWWRQSWSSDYTDSKVESRLLSFLPFWPLPDSTRTAKFIDTDIGNGEHVHEFYIENTATPENGLLALPNQIDDLVIVHGYAASLGLFFENFDTFSSVPGIKVHAIDLPGFGLSSRPSFPRYPCETKEDIYKIEDWFIDRLEEWRKRRGISRFILVGHSFGGYLSCAYARKYNKVISDDLSRRLIDKLVLLSPVGVERSKHSLLQTVPLSSAQVSDDERLAENKQDPSVPYQNEVLADQQSIIEGNETTPTNHPGSATVEQENFGLDTFRWLWNHHISPFSIIRKAGPLRSKWISGWTGHRFSHIYFEDPERYQHIHDYFYRIFNGAGSGEYAITRVLAPVGLARLPLLDRCPEAFVKMQLPTLWLYGSKDWMNENAGEEMTKEINRVADLKGQKPLAQFGIISNAGHHLYLDNPKEFGKIFLDFLGK</sequence>
<dbReference type="Gene3D" id="3.40.50.1820">
    <property type="entry name" value="alpha/beta hydrolase"/>
    <property type="match status" value="1"/>
</dbReference>
<comment type="caution">
    <text evidence="2">The sequence shown here is derived from an EMBL/GenBank/DDBJ whole genome shotgun (WGS) entry which is preliminary data.</text>
</comment>
<dbReference type="GO" id="GO:0035965">
    <property type="term" value="P:cardiolipin acyl-chain remodeling"/>
    <property type="evidence" value="ECO:0007669"/>
    <property type="project" value="TreeGrafter"/>
</dbReference>
<dbReference type="GO" id="GO:0004623">
    <property type="term" value="F:phospholipase A2 activity"/>
    <property type="evidence" value="ECO:0007669"/>
    <property type="project" value="TreeGrafter"/>
</dbReference>
<feature type="domain" description="AB hydrolase-1" evidence="1">
    <location>
        <begin position="106"/>
        <end position="234"/>
    </location>
</feature>
<dbReference type="AlphaFoldDB" id="A0A0L0P503"/>
<dbReference type="VEuPathDB" id="FungiDB:CJJ09_000816"/>
<evidence type="ECO:0000259" key="1">
    <source>
        <dbReference type="Pfam" id="PF00561"/>
    </source>
</evidence>
<dbReference type="PANTHER" id="PTHR42886">
    <property type="entry name" value="RE40534P-RELATED"/>
    <property type="match status" value="1"/>
</dbReference>
<dbReference type="VEuPathDB" id="FungiDB:CJJ07_000917"/>
<dbReference type="PANTHER" id="PTHR42886:SF23">
    <property type="entry name" value="1-ACYLGLYCEROL-3-PHOSPHATE O-ACYLTRANSFERASE ICT1-RELATED"/>
    <property type="match status" value="1"/>
</dbReference>
<evidence type="ECO:0000313" key="2">
    <source>
        <dbReference type="EMBL" id="KNE01101.1"/>
    </source>
</evidence>
<proteinExistence type="predicted"/>
<dbReference type="GO" id="GO:0005743">
    <property type="term" value="C:mitochondrial inner membrane"/>
    <property type="evidence" value="ECO:0007669"/>
    <property type="project" value="TreeGrafter"/>
</dbReference>
<dbReference type="GO" id="GO:0042171">
    <property type="term" value="F:lysophosphatidic acid acyltransferase activity"/>
    <property type="evidence" value="ECO:0007669"/>
    <property type="project" value="TreeGrafter"/>
</dbReference>
<dbReference type="InterPro" id="IPR029058">
    <property type="entry name" value="AB_hydrolase_fold"/>
</dbReference>
<dbReference type="VEuPathDB" id="FungiDB:CJI97_003364"/>
<dbReference type="GO" id="GO:0006654">
    <property type="term" value="P:phosphatidic acid biosynthetic process"/>
    <property type="evidence" value="ECO:0007669"/>
    <property type="project" value="TreeGrafter"/>
</dbReference>
<dbReference type="VEuPathDB" id="FungiDB:CJI96_0001826"/>
<dbReference type="InterPro" id="IPR000073">
    <property type="entry name" value="AB_hydrolase_1"/>
</dbReference>